<organism evidence="3">
    <name type="scientific">Pseudomonas saudimassiliensis</name>
    <dbReference type="NCBI Taxonomy" id="1461581"/>
    <lineage>
        <taxon>Bacteria</taxon>
        <taxon>Pseudomonadati</taxon>
        <taxon>Pseudomonadota</taxon>
        <taxon>Gammaproteobacteria</taxon>
        <taxon>Pseudomonadales</taxon>
        <taxon>Pseudomonadaceae</taxon>
        <taxon>Pseudomonas</taxon>
    </lineage>
</organism>
<feature type="domain" description="DUF7844" evidence="2">
    <location>
        <begin position="28"/>
        <end position="254"/>
    </location>
</feature>
<feature type="domain" description="Lnb N-terminal periplasmic" evidence="1">
    <location>
        <begin position="279"/>
        <end position="447"/>
    </location>
</feature>
<name>A0A078MFV3_9PSED</name>
<dbReference type="OrthoDB" id="5978971at2"/>
<evidence type="ECO:0000313" key="3">
    <source>
        <dbReference type="EMBL" id="CEA05140.1"/>
    </source>
</evidence>
<dbReference type="Pfam" id="PF13387">
    <property type="entry name" value="Lnb_N"/>
    <property type="match status" value="1"/>
</dbReference>
<protein>
    <submittedName>
        <fullName evidence="3">Uncharacterized protein</fullName>
    </submittedName>
</protein>
<dbReference type="InterPro" id="IPR025178">
    <property type="entry name" value="Lnb_N"/>
</dbReference>
<evidence type="ECO:0000259" key="2">
    <source>
        <dbReference type="Pfam" id="PF25226"/>
    </source>
</evidence>
<proteinExistence type="predicted"/>
<dbReference type="PATRIC" id="fig|1461581.3.peg.1887"/>
<dbReference type="EMBL" id="LM997413">
    <property type="protein sequence ID" value="CEA05140.1"/>
    <property type="molecule type" value="Genomic_DNA"/>
</dbReference>
<evidence type="ECO:0000259" key="1">
    <source>
        <dbReference type="Pfam" id="PF13387"/>
    </source>
</evidence>
<reference evidence="3" key="1">
    <citation type="submission" date="2014-07" db="EMBL/GenBank/DDBJ databases">
        <authorList>
            <person name="Urmite Genomes Urmite Genomes"/>
        </authorList>
    </citation>
    <scope>NUCLEOTIDE SEQUENCE</scope>
    <source>
        <strain evidence="3">12M76_air</strain>
    </source>
</reference>
<dbReference type="Pfam" id="PF25226">
    <property type="entry name" value="DUF7844"/>
    <property type="match status" value="1"/>
</dbReference>
<sequence>MFSFRTFFSYLLLAGLLASSPLLQAGLRLELDQRQLSPAQRQASHALLAEAAATLPSSLIEQMSHTVTVRWSTRLPDSVFGRATPGGTLELNQRWLDDLVAGSEGDFPEGRQHRTLRRELLATLVHEVAHLYDRGRYWSNEQRTLLRQCRSRFRTQGKAGLPGECLGQTERRFTLSDAPRFLDLAGWPQQVGRRGAREAMNRQTYRSPDDYERFSPAEYLAVNLEYFLLDPQYHCRRPALHAYFAAHFGWAPDVDTACPTTIPYLRAGLDTRQPALGWLDPERIYAVHYLLAEPNEQWVSRWGHSMLRLVICAPGRPLGPDCLLDLDYHLVLSFRAFVDDLQLSSWDGLIGNYPSRLFILPLQQVIDEYTQIELRGLSSVPLRLDEQARYQLAQQAAALHWSYDGTYYFISNNCAVETLKLLRTGSAERAMQDLDSLTPRGLLRLLASRGLADMEPLQDRQAALRQGYYFDSYEERYRHMFSVLRTQLQIPAEQMEDWFNTDAQIRRDWFAEADTRTTAALLVLEEAIRRRQALEIQQDLKLRLLSPSAPPELAAAAHDMEGILAGSSFLSRPGELLREGYGLPQPEEARRFTDLADARHQALRTNADQLEQRLLAMIDPHQRQQLDATSDNLQLLGEQLRQLHGESGGVQLP</sequence>
<dbReference type="InterPro" id="IPR057166">
    <property type="entry name" value="DUF7844"/>
</dbReference>
<dbReference type="AlphaFoldDB" id="A0A078MFV3"/>
<accession>A0A078MFV3</accession>
<gene>
    <name evidence="3" type="ORF">BN1049_01918</name>
</gene>
<dbReference type="EMBL" id="LK391969">
    <property type="protein sequence ID" value="CEF26973.1"/>
    <property type="molecule type" value="Genomic_DNA"/>
</dbReference>